<dbReference type="AlphaFoldDB" id="A0AAN8SDL0"/>
<gene>
    <name evidence="1" type="ORF">RUM43_004922</name>
</gene>
<sequence>MKETSFLSPSEDTFYIPWNHHYYFYLGATHLLSLNYATVTPLVQVDDTEELGAQFLNRTEKKSLKLSQYLAHANTTMYVHQRQSNMTEQQWAIRKENATDLEKFHYKISKYELYEKDDPLVDRILQSLATQPIVHVGE</sequence>
<protein>
    <submittedName>
        <fullName evidence="1">Uncharacterized protein</fullName>
    </submittedName>
</protein>
<dbReference type="Proteomes" id="UP001372834">
    <property type="component" value="Unassembled WGS sequence"/>
</dbReference>
<organism evidence="1 2">
    <name type="scientific">Polyplax serrata</name>
    <name type="common">Common mouse louse</name>
    <dbReference type="NCBI Taxonomy" id="468196"/>
    <lineage>
        <taxon>Eukaryota</taxon>
        <taxon>Metazoa</taxon>
        <taxon>Ecdysozoa</taxon>
        <taxon>Arthropoda</taxon>
        <taxon>Hexapoda</taxon>
        <taxon>Insecta</taxon>
        <taxon>Pterygota</taxon>
        <taxon>Neoptera</taxon>
        <taxon>Paraneoptera</taxon>
        <taxon>Psocodea</taxon>
        <taxon>Troctomorpha</taxon>
        <taxon>Phthiraptera</taxon>
        <taxon>Anoplura</taxon>
        <taxon>Polyplacidae</taxon>
        <taxon>Polyplax</taxon>
    </lineage>
</organism>
<accession>A0AAN8SDL0</accession>
<name>A0AAN8SDL0_POLSC</name>
<evidence type="ECO:0000313" key="2">
    <source>
        <dbReference type="Proteomes" id="UP001372834"/>
    </source>
</evidence>
<proteinExistence type="predicted"/>
<reference evidence="1 2" key="1">
    <citation type="submission" date="2023-10" db="EMBL/GenBank/DDBJ databases">
        <title>Genomes of two closely related lineages of the louse Polyplax serrata with different host specificities.</title>
        <authorList>
            <person name="Martinu J."/>
            <person name="Tarabai H."/>
            <person name="Stefka J."/>
            <person name="Hypsa V."/>
        </authorList>
    </citation>
    <scope>NUCLEOTIDE SEQUENCE [LARGE SCALE GENOMIC DNA]</scope>
    <source>
        <strain evidence="1">HR10_N</strain>
    </source>
</reference>
<comment type="caution">
    <text evidence="1">The sequence shown here is derived from an EMBL/GenBank/DDBJ whole genome shotgun (WGS) entry which is preliminary data.</text>
</comment>
<dbReference type="EMBL" id="JAWJWE010000002">
    <property type="protein sequence ID" value="KAK6643417.1"/>
    <property type="molecule type" value="Genomic_DNA"/>
</dbReference>
<evidence type="ECO:0000313" key="1">
    <source>
        <dbReference type="EMBL" id="KAK6643417.1"/>
    </source>
</evidence>